<dbReference type="PANTHER" id="PTHR37316:SF2">
    <property type="entry name" value="TEICHOIC ACID RIBITOL-PHOSPHATE POLYMERASE TARK"/>
    <property type="match status" value="1"/>
</dbReference>
<comment type="similarity">
    <text evidence="2">Belongs to the CDP-glycerol glycerophosphotransferase family.</text>
</comment>
<dbReference type="GO" id="GO:0005886">
    <property type="term" value="C:plasma membrane"/>
    <property type="evidence" value="ECO:0007669"/>
    <property type="project" value="UniProtKB-SubCell"/>
</dbReference>
<dbReference type="Pfam" id="PF04464">
    <property type="entry name" value="Glyphos_transf"/>
    <property type="match status" value="1"/>
</dbReference>
<dbReference type="Gene3D" id="3.40.50.11820">
    <property type="match status" value="1"/>
</dbReference>
<evidence type="ECO:0000256" key="5">
    <source>
        <dbReference type="ARBA" id="ARBA00022944"/>
    </source>
</evidence>
<dbReference type="Gene3D" id="3.40.50.12580">
    <property type="match status" value="1"/>
</dbReference>
<keyword evidence="5" id="KW-0777">Teichoic acid biosynthesis</keyword>
<name>A0A6F8SLG2_9ACTN</name>
<dbReference type="SUPFAM" id="SSF53756">
    <property type="entry name" value="UDP-Glycosyltransferase/glycogen phosphorylase"/>
    <property type="match status" value="1"/>
</dbReference>
<dbReference type="AlphaFoldDB" id="A0A6F8SLG2"/>
<dbReference type="InterPro" id="IPR043148">
    <property type="entry name" value="TagF_C"/>
</dbReference>
<reference evidence="8" key="1">
    <citation type="journal article" date="2020" name="Microbiol. Resour. Announc.">
        <title>Complete Genome Sequence of Adlercreutzia sp. Strain 8CFCBH1, a Potent Producer of Equol, Isolated from Healthy Japanese Feces.</title>
        <authorList>
            <person name="Ogata Y."/>
            <person name="Sakamoto M."/>
            <person name="Ohkuma M."/>
            <person name="Hattori M."/>
            <person name="Suda W."/>
        </authorList>
    </citation>
    <scope>NUCLEOTIDE SEQUENCE [LARGE SCALE GENOMIC DNA]</scope>
    <source>
        <strain evidence="8">8CFCBH1</strain>
    </source>
</reference>
<dbReference type="GO" id="GO:0019350">
    <property type="term" value="P:teichoic acid biosynthetic process"/>
    <property type="evidence" value="ECO:0007669"/>
    <property type="project" value="UniProtKB-KW"/>
</dbReference>
<dbReference type="InterPro" id="IPR051612">
    <property type="entry name" value="Teichoic_Acid_Biosynth"/>
</dbReference>
<reference evidence="8" key="2">
    <citation type="submission" date="2020-03" db="EMBL/GenBank/DDBJ databases">
        <title>Complete Genome Sequence of Adlercreutzia sp. strain 8CFCBH1 Producing Equol, Isolated from Healthy Japanese Feces.</title>
        <authorList>
            <person name="Ogata Y."/>
            <person name="Sakamoto M."/>
            <person name="Ohkuma M."/>
            <person name="Hattori M."/>
            <person name="Suda W."/>
        </authorList>
    </citation>
    <scope>NUCLEOTIDE SEQUENCE [LARGE SCALE GENOMIC DNA]</scope>
    <source>
        <strain evidence="8">8CFCBH1</strain>
    </source>
</reference>
<protein>
    <recommendedName>
        <fullName evidence="9">CDP-glycerol glycerophosphotransferase family protein</fullName>
    </recommendedName>
</protein>
<dbReference type="EMBL" id="AP022829">
    <property type="protein sequence ID" value="BCA89098.1"/>
    <property type="molecule type" value="Genomic_DNA"/>
</dbReference>
<dbReference type="InterPro" id="IPR043149">
    <property type="entry name" value="TagF_N"/>
</dbReference>
<evidence type="ECO:0000256" key="2">
    <source>
        <dbReference type="ARBA" id="ARBA00010488"/>
    </source>
</evidence>
<evidence type="ECO:0000256" key="1">
    <source>
        <dbReference type="ARBA" id="ARBA00004202"/>
    </source>
</evidence>
<organism evidence="7 8">
    <name type="scientific">Adlercreutzia hattorii</name>
    <dbReference type="NCBI Taxonomy" id="2707299"/>
    <lineage>
        <taxon>Bacteria</taxon>
        <taxon>Bacillati</taxon>
        <taxon>Actinomycetota</taxon>
        <taxon>Coriobacteriia</taxon>
        <taxon>Eggerthellales</taxon>
        <taxon>Eggerthellaceae</taxon>
        <taxon>Adlercreutzia</taxon>
    </lineage>
</organism>
<dbReference type="RefSeq" id="WP_173113742.1">
    <property type="nucleotide sequence ID" value="NZ_AP022829.1"/>
</dbReference>
<keyword evidence="8" id="KW-1185">Reference proteome</keyword>
<sequence>MNETSEKKPLLTRAKGAVLHRIRQWAKDLLLFRILPGEYRRAAKQPIQPGKVVFLENKEPTVPESFEVLYERLSCVPELDVEFISLGETRVRLRQYYRNCIEAVRDLATAQCVFLNDASNVVSCLPLREETTVVQLWHGCGAFKKWGMSTADLIFGGSRDEILRHPFYKNLSLVTVSSPEVVWAYEEAMVLQDEPGVVQPIGVSRTDVFFDEAYLKKSRNKLLSVVPEAKGKRAIVYAPTFRGRVAHAEAPTALDIEAMKRAMGEDAVLLIKHHPFVRELPAIPECCRDFAFDVTHDIAINELICSADAVISDYSSLVFEYSLFGRPMVFFAFDQDEYADWRGFYYDYDALTPGPVCTSTEEVIQAIAESAESFDSSEVDKFRDRFMGACDGHATDRIIEFALGREILEKSLKG</sequence>
<evidence type="ECO:0000313" key="7">
    <source>
        <dbReference type="EMBL" id="BCA89098.1"/>
    </source>
</evidence>
<evidence type="ECO:0000256" key="6">
    <source>
        <dbReference type="ARBA" id="ARBA00023136"/>
    </source>
</evidence>
<dbReference type="Proteomes" id="UP000501727">
    <property type="component" value="Chromosome"/>
</dbReference>
<dbReference type="GO" id="GO:0047355">
    <property type="term" value="F:CDP-glycerol glycerophosphotransferase activity"/>
    <property type="evidence" value="ECO:0007669"/>
    <property type="project" value="InterPro"/>
</dbReference>
<dbReference type="PANTHER" id="PTHR37316">
    <property type="entry name" value="TEICHOIC ACID GLYCEROL-PHOSPHATE PRIMASE"/>
    <property type="match status" value="1"/>
</dbReference>
<keyword evidence="6" id="KW-0472">Membrane</keyword>
<comment type="subcellular location">
    <subcellularLocation>
        <location evidence="1">Cell membrane</location>
        <topology evidence="1">Peripheral membrane protein</topology>
    </subcellularLocation>
</comment>
<keyword evidence="4" id="KW-0808">Transferase</keyword>
<dbReference type="InterPro" id="IPR007554">
    <property type="entry name" value="Glycerophosphate_synth"/>
</dbReference>
<proteinExistence type="inferred from homology"/>
<dbReference type="KEGG" id="ahat:ADCFC_17170"/>
<gene>
    <name evidence="7" type="ORF">ADCFC_15950</name>
</gene>
<keyword evidence="3" id="KW-1003">Cell membrane</keyword>
<evidence type="ECO:0008006" key="9">
    <source>
        <dbReference type="Google" id="ProtNLM"/>
    </source>
</evidence>
<evidence type="ECO:0000256" key="4">
    <source>
        <dbReference type="ARBA" id="ARBA00022679"/>
    </source>
</evidence>
<evidence type="ECO:0000313" key="8">
    <source>
        <dbReference type="Proteomes" id="UP000501727"/>
    </source>
</evidence>
<evidence type="ECO:0000256" key="3">
    <source>
        <dbReference type="ARBA" id="ARBA00022475"/>
    </source>
</evidence>
<accession>A0A6F8SLG2</accession>